<reference evidence="4" key="1">
    <citation type="journal article" date="2002" name="Science">
        <title>The draft genome of Ciona intestinalis: insights into chordate and vertebrate origins.</title>
        <authorList>
            <person name="Dehal P."/>
            <person name="Satou Y."/>
            <person name="Campbell R.K."/>
            <person name="Chapman J."/>
            <person name="Degnan B."/>
            <person name="De Tomaso A."/>
            <person name="Davidson B."/>
            <person name="Di Gregorio A."/>
            <person name="Gelpke M."/>
            <person name="Goodstein D.M."/>
            <person name="Harafuji N."/>
            <person name="Hastings K.E."/>
            <person name="Ho I."/>
            <person name="Hotta K."/>
            <person name="Huang W."/>
            <person name="Kawashima T."/>
            <person name="Lemaire P."/>
            <person name="Martinez D."/>
            <person name="Meinertzhagen I.A."/>
            <person name="Necula S."/>
            <person name="Nonaka M."/>
            <person name="Putnam N."/>
            <person name="Rash S."/>
            <person name="Saiga H."/>
            <person name="Satake M."/>
            <person name="Terry A."/>
            <person name="Yamada L."/>
            <person name="Wang H.G."/>
            <person name="Awazu S."/>
            <person name="Azumi K."/>
            <person name="Boore J."/>
            <person name="Branno M."/>
            <person name="Chin-Bow S."/>
            <person name="DeSantis R."/>
            <person name="Doyle S."/>
            <person name="Francino P."/>
            <person name="Keys D.N."/>
            <person name="Haga S."/>
            <person name="Hayashi H."/>
            <person name="Hino K."/>
            <person name="Imai K.S."/>
            <person name="Inaba K."/>
            <person name="Kano S."/>
            <person name="Kobayashi K."/>
            <person name="Kobayashi M."/>
            <person name="Lee B.I."/>
            <person name="Makabe K.W."/>
            <person name="Manohar C."/>
            <person name="Matassi G."/>
            <person name="Medina M."/>
            <person name="Mochizuki Y."/>
            <person name="Mount S."/>
            <person name="Morishita T."/>
            <person name="Miura S."/>
            <person name="Nakayama A."/>
            <person name="Nishizaka S."/>
            <person name="Nomoto H."/>
            <person name="Ohta F."/>
            <person name="Oishi K."/>
            <person name="Rigoutsos I."/>
            <person name="Sano M."/>
            <person name="Sasaki A."/>
            <person name="Sasakura Y."/>
            <person name="Shoguchi E."/>
            <person name="Shin-i T."/>
            <person name="Spagnuolo A."/>
            <person name="Stainier D."/>
            <person name="Suzuki M.M."/>
            <person name="Tassy O."/>
            <person name="Takatori N."/>
            <person name="Tokuoka M."/>
            <person name="Yagi K."/>
            <person name="Yoshizaki F."/>
            <person name="Wada S."/>
            <person name="Zhang C."/>
            <person name="Hyatt P.D."/>
            <person name="Larimer F."/>
            <person name="Detter C."/>
            <person name="Doggett N."/>
            <person name="Glavina T."/>
            <person name="Hawkins T."/>
            <person name="Richardson P."/>
            <person name="Lucas S."/>
            <person name="Kohara Y."/>
            <person name="Levine M."/>
            <person name="Satoh N."/>
            <person name="Rokhsar D.S."/>
        </authorList>
    </citation>
    <scope>NUCLEOTIDE SEQUENCE [LARGE SCALE GENOMIC DNA]</scope>
</reference>
<dbReference type="KEGG" id="cin:100179289"/>
<reference evidence="3" key="4">
    <citation type="submission" date="2025-09" db="UniProtKB">
        <authorList>
            <consortium name="Ensembl"/>
        </authorList>
    </citation>
    <scope>IDENTIFICATION</scope>
</reference>
<dbReference type="AlphaFoldDB" id="A0A1W2WMN3"/>
<accession>F6YI19</accession>
<sequence>MGAYAVIGRFIHIAVWVILCKTAGGTSLIEKIREIENRFETNSSSIKISEGSGSGSTTPNILTHDLTTVGSVRGPGEEEEIKTEEEAWKTVVVGSSLALFFIFLALLAKIKKVVAFCKTFAEEKTDDEIEDEGYVEDISQGDVAVTYDLWSSQSRVRTISGVIDVIIDGSSRHQRPCDVRTVKAYRNSFRNFKKSHPTKGDDLPSYYDVTKGRRGGETPPDYNEVTAGCSRT</sequence>
<evidence type="ECO:0000256" key="2">
    <source>
        <dbReference type="SAM" id="Phobius"/>
    </source>
</evidence>
<proteinExistence type="predicted"/>
<dbReference type="RefSeq" id="XP_026690703.1">
    <property type="nucleotide sequence ID" value="XM_026834902.1"/>
</dbReference>
<dbReference type="Ensembl" id="ENSCINT00000008433.3">
    <property type="protein sequence ID" value="ENSCINP00000008433.3"/>
    <property type="gene ID" value="ENSCING00000004090.3"/>
</dbReference>
<organism evidence="3 4">
    <name type="scientific">Ciona intestinalis</name>
    <name type="common">Transparent sea squirt</name>
    <name type="synonym">Ascidia intestinalis</name>
    <dbReference type="NCBI Taxonomy" id="7719"/>
    <lineage>
        <taxon>Eukaryota</taxon>
        <taxon>Metazoa</taxon>
        <taxon>Chordata</taxon>
        <taxon>Tunicata</taxon>
        <taxon>Ascidiacea</taxon>
        <taxon>Phlebobranchia</taxon>
        <taxon>Cionidae</taxon>
        <taxon>Ciona</taxon>
    </lineage>
</organism>
<feature type="region of interest" description="Disordered" evidence="1">
    <location>
        <begin position="193"/>
        <end position="232"/>
    </location>
</feature>
<dbReference type="GeneID" id="100179289"/>
<keyword evidence="2" id="KW-1133">Transmembrane helix</keyword>
<keyword evidence="2" id="KW-0812">Transmembrane</keyword>
<evidence type="ECO:0000313" key="3">
    <source>
        <dbReference type="Ensembl" id="ENSCINP00000008433.3"/>
    </source>
</evidence>
<keyword evidence="2" id="KW-0472">Membrane</keyword>
<evidence type="ECO:0000313" key="4">
    <source>
        <dbReference type="Proteomes" id="UP000008144"/>
    </source>
</evidence>
<protein>
    <submittedName>
        <fullName evidence="3">Uncharacterized LOC100179289</fullName>
    </submittedName>
</protein>
<name>A0A1W2WMN3_CIOIN</name>
<feature type="transmembrane region" description="Helical" evidence="2">
    <location>
        <begin position="87"/>
        <end position="108"/>
    </location>
</feature>
<dbReference type="EMBL" id="EAAA01002290">
    <property type="status" value="NOT_ANNOTATED_CDS"/>
    <property type="molecule type" value="Genomic_DNA"/>
</dbReference>
<dbReference type="InParanoid" id="A0A1W2WMN3"/>
<evidence type="ECO:0000256" key="1">
    <source>
        <dbReference type="SAM" id="MobiDB-lite"/>
    </source>
</evidence>
<keyword evidence="4" id="KW-1185">Reference proteome</keyword>
<reference evidence="3" key="3">
    <citation type="submission" date="2025-08" db="UniProtKB">
        <authorList>
            <consortium name="Ensembl"/>
        </authorList>
    </citation>
    <scope>IDENTIFICATION</scope>
</reference>
<reference evidence="3" key="2">
    <citation type="journal article" date="2008" name="Genome Biol.">
        <title>Improved genome assembly and evidence-based global gene model set for the chordate Ciona intestinalis: new insight into intron and operon populations.</title>
        <authorList>
            <person name="Satou Y."/>
            <person name="Mineta K."/>
            <person name="Ogasawara M."/>
            <person name="Sasakura Y."/>
            <person name="Shoguchi E."/>
            <person name="Ueno K."/>
            <person name="Yamada L."/>
            <person name="Matsumoto J."/>
            <person name="Wasserscheid J."/>
            <person name="Dewar K."/>
            <person name="Wiley G.B."/>
            <person name="Macmil S.L."/>
            <person name="Roe B.A."/>
            <person name="Zeller R.W."/>
            <person name="Hastings K.E."/>
            <person name="Lemaire P."/>
            <person name="Lindquist E."/>
            <person name="Endo T."/>
            <person name="Hotta K."/>
            <person name="Inaba K."/>
        </authorList>
    </citation>
    <scope>NUCLEOTIDE SEQUENCE [LARGE SCALE GENOMIC DNA]</scope>
    <source>
        <strain evidence="3">wild type</strain>
    </source>
</reference>
<dbReference type="Proteomes" id="UP000008144">
    <property type="component" value="Chromosome 6"/>
</dbReference>
<gene>
    <name evidence="3" type="primary">LOC100179289</name>
</gene>
<accession>A0A1W2WMN3</accession>